<evidence type="ECO:0000313" key="1">
    <source>
        <dbReference type="EMBL" id="NIG17320.1"/>
    </source>
</evidence>
<dbReference type="Proteomes" id="UP001515780">
    <property type="component" value="Unassembled WGS sequence"/>
</dbReference>
<sequence>MENVDPEQIKEVEALIMDFLTKFDKGSIEDVYQVCRSYIPYYLLKDVFFRLFKIGTLRRQLVRNFPTEYRIAALHPKFGSHYIPRKPQVRTKEHKRQYDDIVNSCREQSKVFTFDQLIRTVRD</sequence>
<dbReference type="RefSeq" id="WP_166718842.1">
    <property type="nucleotide sequence ID" value="NZ_VWXC01000001.1"/>
</dbReference>
<dbReference type="EMBL" id="VWXC01000001">
    <property type="protein sequence ID" value="NIG17320.1"/>
    <property type="molecule type" value="Genomic_DNA"/>
</dbReference>
<accession>A0ABX0RNT1</accession>
<keyword evidence="2" id="KW-1185">Reference proteome</keyword>
<comment type="caution">
    <text evidence="1">The sequence shown here is derived from an EMBL/GenBank/DDBJ whole genome shotgun (WGS) entry which is preliminary data.</text>
</comment>
<proteinExistence type="predicted"/>
<evidence type="ECO:0000313" key="2">
    <source>
        <dbReference type="Proteomes" id="UP001515780"/>
    </source>
</evidence>
<gene>
    <name evidence="1" type="ORF">F3J37_01335</name>
</gene>
<protein>
    <submittedName>
        <fullName evidence="1">Uncharacterized protein</fullName>
    </submittedName>
</protein>
<reference evidence="1 2" key="1">
    <citation type="journal article" date="2019" name="bioRxiv">
        <title>Bacteria contribute to plant secondary compound degradation in a generalist herbivore system.</title>
        <authorList>
            <person name="Francoeur C.B."/>
            <person name="Khadempour L."/>
            <person name="Moreira-Soto R.D."/>
            <person name="Gotting K."/>
            <person name="Book A.J."/>
            <person name="Pinto-Tomas A.A."/>
            <person name="Keefover-Ring K."/>
            <person name="Currie C.R."/>
        </authorList>
    </citation>
    <scope>NUCLEOTIDE SEQUENCE [LARGE SCALE GENOMIC DNA]</scope>
    <source>
        <strain evidence="1">Al-1710</strain>
    </source>
</reference>
<organism evidence="1 2">
    <name type="scientific">Candidatus Pantoea communis</name>
    <dbReference type="NCBI Taxonomy" id="2608354"/>
    <lineage>
        <taxon>Bacteria</taxon>
        <taxon>Pseudomonadati</taxon>
        <taxon>Pseudomonadota</taxon>
        <taxon>Gammaproteobacteria</taxon>
        <taxon>Enterobacterales</taxon>
        <taxon>Erwiniaceae</taxon>
        <taxon>Pantoea</taxon>
    </lineage>
</organism>
<name>A0ABX0RNT1_9GAMM</name>